<dbReference type="EMBL" id="VUJU01001798">
    <property type="protein sequence ID" value="KAF0763796.1"/>
    <property type="molecule type" value="Genomic_DNA"/>
</dbReference>
<keyword evidence="4 8" id="KW-0378">Hydrolase</keyword>
<sequence length="96" mass="11010">MRDFSKTPLHSETDLNNWLKFYEVDTPLVGLGYLVSHDPDLDLRPQHFHLFSNHGVGGHYHYDTAPTTVKYTAYLNVAKQLIRVDQPEVAPLFGKD</sequence>
<evidence type="ECO:0000259" key="7">
    <source>
        <dbReference type="SMART" id="SM01168"/>
    </source>
</evidence>
<dbReference type="InterPro" id="IPR015021">
    <property type="entry name" value="C11orf54_DUF1907"/>
</dbReference>
<evidence type="ECO:0000256" key="6">
    <source>
        <dbReference type="ARBA" id="ARBA00023242"/>
    </source>
</evidence>
<evidence type="ECO:0000256" key="4">
    <source>
        <dbReference type="ARBA" id="ARBA00022801"/>
    </source>
</evidence>
<comment type="caution">
    <text evidence="8">The sequence shown here is derived from an EMBL/GenBank/DDBJ whole genome shotgun (WGS) entry which is preliminary data.</text>
</comment>
<reference evidence="8 9" key="1">
    <citation type="submission" date="2019-08" db="EMBL/GenBank/DDBJ databases">
        <title>Whole genome of Aphis craccivora.</title>
        <authorList>
            <person name="Voronova N.V."/>
            <person name="Shulinski R.S."/>
            <person name="Bandarenka Y.V."/>
            <person name="Zhorov D.G."/>
            <person name="Warner D."/>
        </authorList>
    </citation>
    <scope>NUCLEOTIDE SEQUENCE [LARGE SCALE GENOMIC DNA]</scope>
    <source>
        <strain evidence="8">180601</strain>
        <tissue evidence="8">Whole Body</tissue>
    </source>
</reference>
<dbReference type="Pfam" id="PF08925">
    <property type="entry name" value="DUF1907"/>
    <property type="match status" value="1"/>
</dbReference>
<dbReference type="GO" id="GO:0016788">
    <property type="term" value="F:hydrolase activity, acting on ester bonds"/>
    <property type="evidence" value="ECO:0007669"/>
    <property type="project" value="TreeGrafter"/>
</dbReference>
<evidence type="ECO:0000256" key="2">
    <source>
        <dbReference type="ARBA" id="ARBA00011245"/>
    </source>
</evidence>
<evidence type="ECO:0000256" key="3">
    <source>
        <dbReference type="ARBA" id="ARBA00022723"/>
    </source>
</evidence>
<organism evidence="8 9">
    <name type="scientific">Aphis craccivora</name>
    <name type="common">Cowpea aphid</name>
    <dbReference type="NCBI Taxonomy" id="307492"/>
    <lineage>
        <taxon>Eukaryota</taxon>
        <taxon>Metazoa</taxon>
        <taxon>Ecdysozoa</taxon>
        <taxon>Arthropoda</taxon>
        <taxon>Hexapoda</taxon>
        <taxon>Insecta</taxon>
        <taxon>Pterygota</taxon>
        <taxon>Neoptera</taxon>
        <taxon>Paraneoptera</taxon>
        <taxon>Hemiptera</taxon>
        <taxon>Sternorrhyncha</taxon>
        <taxon>Aphidomorpha</taxon>
        <taxon>Aphidoidea</taxon>
        <taxon>Aphididae</taxon>
        <taxon>Aphidini</taxon>
        <taxon>Aphis</taxon>
        <taxon>Aphis</taxon>
    </lineage>
</organism>
<comment type="subunit">
    <text evidence="2">Monomer.</text>
</comment>
<keyword evidence="9" id="KW-1185">Reference proteome</keyword>
<name>A0A6G0Z0L6_APHCR</name>
<evidence type="ECO:0000313" key="8">
    <source>
        <dbReference type="EMBL" id="KAF0763796.1"/>
    </source>
</evidence>
<feature type="non-terminal residue" evidence="8">
    <location>
        <position position="96"/>
    </location>
</feature>
<accession>A0A6G0Z0L6</accession>
<dbReference type="SUPFAM" id="SSF117856">
    <property type="entry name" value="AF0104/ALDC/Ptd012-like"/>
    <property type="match status" value="1"/>
</dbReference>
<evidence type="ECO:0000256" key="1">
    <source>
        <dbReference type="ARBA" id="ARBA00004123"/>
    </source>
</evidence>
<gene>
    <name evidence="8" type="ORF">FWK35_00008416</name>
</gene>
<comment type="subcellular location">
    <subcellularLocation>
        <location evidence="1">Nucleus</location>
    </subcellularLocation>
</comment>
<protein>
    <submittedName>
        <fullName evidence="8">Ester hydrolase</fullName>
    </submittedName>
</protein>
<evidence type="ECO:0000313" key="9">
    <source>
        <dbReference type="Proteomes" id="UP000478052"/>
    </source>
</evidence>
<dbReference type="Proteomes" id="UP000478052">
    <property type="component" value="Unassembled WGS sequence"/>
</dbReference>
<dbReference type="PANTHER" id="PTHR13204">
    <property type="entry name" value="PTD012 PROTEIN"/>
    <property type="match status" value="1"/>
</dbReference>
<dbReference type="SMART" id="SM01168">
    <property type="entry name" value="DUF1907"/>
    <property type="match status" value="1"/>
</dbReference>
<keyword evidence="3" id="KW-0479">Metal-binding</keyword>
<dbReference type="PANTHER" id="PTHR13204:SF1">
    <property type="entry name" value="ESTER HYDROLASE C11ORF54"/>
    <property type="match status" value="1"/>
</dbReference>
<dbReference type="OrthoDB" id="5119241at2759"/>
<feature type="domain" description="DUF1907" evidence="7">
    <location>
        <begin position="1"/>
        <end position="84"/>
    </location>
</feature>
<keyword evidence="5" id="KW-0862">Zinc</keyword>
<keyword evidence="6" id="KW-0539">Nucleus</keyword>
<dbReference type="GO" id="GO:0005634">
    <property type="term" value="C:nucleus"/>
    <property type="evidence" value="ECO:0007669"/>
    <property type="project" value="UniProtKB-SubCell"/>
</dbReference>
<dbReference type="AlphaFoldDB" id="A0A6G0Z0L6"/>
<dbReference type="GO" id="GO:0008270">
    <property type="term" value="F:zinc ion binding"/>
    <property type="evidence" value="ECO:0007669"/>
    <property type="project" value="TreeGrafter"/>
</dbReference>
<evidence type="ECO:0000256" key="5">
    <source>
        <dbReference type="ARBA" id="ARBA00022833"/>
    </source>
</evidence>
<proteinExistence type="predicted"/>